<dbReference type="NCBIfam" id="TIGR04169">
    <property type="entry name" value="perox_w_seleSAM"/>
    <property type="match status" value="1"/>
</dbReference>
<name>U2QJG6_9BACL</name>
<dbReference type="InterPro" id="IPR003779">
    <property type="entry name" value="CMD-like"/>
</dbReference>
<protein>
    <submittedName>
        <fullName evidence="2">Alkylhydroperoxidase AhpD family core domain protein</fullName>
    </submittedName>
</protein>
<dbReference type="EMBL" id="AWVP01000095">
    <property type="protein sequence ID" value="ERK56354.1"/>
    <property type="molecule type" value="Genomic_DNA"/>
</dbReference>
<feature type="domain" description="Carboxymuconolactone decarboxylase-like" evidence="1">
    <location>
        <begin position="23"/>
        <end position="101"/>
    </location>
</feature>
<accession>U2QJG6</accession>
<keyword evidence="2" id="KW-0560">Oxidoreductase</keyword>
<dbReference type="Gene3D" id="1.20.1290.10">
    <property type="entry name" value="AhpD-like"/>
    <property type="match status" value="1"/>
</dbReference>
<proteinExistence type="predicted"/>
<dbReference type="InterPro" id="IPR029032">
    <property type="entry name" value="AhpD-like"/>
</dbReference>
<dbReference type="InterPro" id="IPR026445">
    <property type="entry name" value="AlkhydPrxdase/COmuclacdeCOase"/>
</dbReference>
<keyword evidence="2" id="KW-0575">Peroxidase</keyword>
<dbReference type="PANTHER" id="PTHR33930">
    <property type="entry name" value="ALKYL HYDROPEROXIDE REDUCTASE AHPD"/>
    <property type="match status" value="1"/>
</dbReference>
<dbReference type="PANTHER" id="PTHR33930:SF2">
    <property type="entry name" value="BLR3452 PROTEIN"/>
    <property type="match status" value="1"/>
</dbReference>
<evidence type="ECO:0000313" key="2">
    <source>
        <dbReference type="EMBL" id="ERK56354.1"/>
    </source>
</evidence>
<dbReference type="GO" id="GO:0051920">
    <property type="term" value="F:peroxiredoxin activity"/>
    <property type="evidence" value="ECO:0007669"/>
    <property type="project" value="InterPro"/>
</dbReference>
<organism evidence="2 3">
    <name type="scientific">Gemella bergeri ATCC 700627</name>
    <dbReference type="NCBI Taxonomy" id="1321820"/>
    <lineage>
        <taxon>Bacteria</taxon>
        <taxon>Bacillati</taxon>
        <taxon>Bacillota</taxon>
        <taxon>Bacilli</taxon>
        <taxon>Bacillales</taxon>
        <taxon>Gemellaceae</taxon>
        <taxon>Gemella</taxon>
    </lineage>
</organism>
<gene>
    <name evidence="2" type="ORF">HMPREF1983_01406</name>
</gene>
<dbReference type="RefSeq" id="WP_021752943.1">
    <property type="nucleotide sequence ID" value="NZ_KI271831.1"/>
</dbReference>
<dbReference type="InterPro" id="IPR004675">
    <property type="entry name" value="AhpD_core"/>
</dbReference>
<dbReference type="Pfam" id="PF02627">
    <property type="entry name" value="CMD"/>
    <property type="match status" value="1"/>
</dbReference>
<dbReference type="eggNOG" id="COG0599">
    <property type="taxonomic scope" value="Bacteria"/>
</dbReference>
<evidence type="ECO:0000259" key="1">
    <source>
        <dbReference type="Pfam" id="PF02627"/>
    </source>
</evidence>
<keyword evidence="3" id="KW-1185">Reference proteome</keyword>
<dbReference type="HOGENOM" id="CLU_137228_3_1_9"/>
<dbReference type="AlphaFoldDB" id="U2QJG6"/>
<dbReference type="PATRIC" id="fig|1321820.3.peg.1357"/>
<comment type="caution">
    <text evidence="2">The sequence shown here is derived from an EMBL/GenBank/DDBJ whole genome shotgun (WGS) entry which is preliminary data.</text>
</comment>
<dbReference type="Proteomes" id="UP000016637">
    <property type="component" value="Unassembled WGS sequence"/>
</dbReference>
<sequence length="113" mass="12566">MADYFKKKHLIEFGEGKFGEDAPELWKNFMTYYGTTMQDGELTSREKALIAIAIAHSEGCPYCIEAYTNTCLEEGCDQDQIAEAIHVAAAMKAGITLVHGLQSKELSDKLTNR</sequence>
<evidence type="ECO:0000313" key="3">
    <source>
        <dbReference type="Proteomes" id="UP000016637"/>
    </source>
</evidence>
<dbReference type="NCBIfam" id="TIGR00778">
    <property type="entry name" value="ahpD_dom"/>
    <property type="match status" value="1"/>
</dbReference>
<reference evidence="2 3" key="1">
    <citation type="submission" date="2013-08" db="EMBL/GenBank/DDBJ databases">
        <authorList>
            <person name="Weinstock G."/>
            <person name="Sodergren E."/>
            <person name="Wylie T."/>
            <person name="Fulton L."/>
            <person name="Fulton R."/>
            <person name="Fronick C."/>
            <person name="O'Laughlin M."/>
            <person name="Godfrey J."/>
            <person name="Miner T."/>
            <person name="Herter B."/>
            <person name="Appelbaum E."/>
            <person name="Cordes M."/>
            <person name="Lek S."/>
            <person name="Wollam A."/>
            <person name="Pepin K.H."/>
            <person name="Palsikar V.B."/>
            <person name="Mitreva M."/>
            <person name="Wilson R.K."/>
        </authorList>
    </citation>
    <scope>NUCLEOTIDE SEQUENCE [LARGE SCALE GENOMIC DNA]</scope>
    <source>
        <strain evidence="2 3">ATCC 700627</strain>
    </source>
</reference>
<dbReference type="SUPFAM" id="SSF69118">
    <property type="entry name" value="AhpD-like"/>
    <property type="match status" value="1"/>
</dbReference>